<comment type="caution">
    <text evidence="1">The sequence shown here is derived from an EMBL/GenBank/DDBJ whole genome shotgun (WGS) entry which is preliminary data.</text>
</comment>
<sequence>TLDKFCICLDSTKEAIANTMNVFDFELYKEKLATIDNIVPTVPLTSQCTRRGGQHTTTNDQNNDINVDKLIKHGYLFLDKFMESIEDRFNQNCRMVVDNITYFPNPQEYDDNKLIDNELLLFYCNSIHFKHKDTNKSTYEKTENA</sequence>
<evidence type="ECO:0000313" key="2">
    <source>
        <dbReference type="Proteomes" id="UP000681722"/>
    </source>
</evidence>
<feature type="non-terminal residue" evidence="1">
    <location>
        <position position="145"/>
    </location>
</feature>
<name>A0A8S2ZXG8_9BILA</name>
<gene>
    <name evidence="1" type="ORF">SRO942_LOCUS50860</name>
</gene>
<dbReference type="AlphaFoldDB" id="A0A8S2ZXG8"/>
<dbReference type="OrthoDB" id="10208599at2759"/>
<dbReference type="EMBL" id="CAJOBC010149814">
    <property type="protein sequence ID" value="CAF4670336.1"/>
    <property type="molecule type" value="Genomic_DNA"/>
</dbReference>
<accession>A0A8S2ZXG8</accession>
<protein>
    <submittedName>
        <fullName evidence="1">Uncharacterized protein</fullName>
    </submittedName>
</protein>
<organism evidence="1 2">
    <name type="scientific">Didymodactylos carnosus</name>
    <dbReference type="NCBI Taxonomy" id="1234261"/>
    <lineage>
        <taxon>Eukaryota</taxon>
        <taxon>Metazoa</taxon>
        <taxon>Spiralia</taxon>
        <taxon>Gnathifera</taxon>
        <taxon>Rotifera</taxon>
        <taxon>Eurotatoria</taxon>
        <taxon>Bdelloidea</taxon>
        <taxon>Philodinida</taxon>
        <taxon>Philodinidae</taxon>
        <taxon>Didymodactylos</taxon>
    </lineage>
</organism>
<evidence type="ECO:0000313" key="1">
    <source>
        <dbReference type="EMBL" id="CAF4670336.1"/>
    </source>
</evidence>
<reference evidence="1" key="1">
    <citation type="submission" date="2021-02" db="EMBL/GenBank/DDBJ databases">
        <authorList>
            <person name="Nowell W R."/>
        </authorList>
    </citation>
    <scope>NUCLEOTIDE SEQUENCE</scope>
</reference>
<feature type="non-terminal residue" evidence="1">
    <location>
        <position position="1"/>
    </location>
</feature>
<dbReference type="Proteomes" id="UP000681722">
    <property type="component" value="Unassembled WGS sequence"/>
</dbReference>
<proteinExistence type="predicted"/>